<dbReference type="RefSeq" id="WP_121902607.1">
    <property type="nucleotide sequence ID" value="NZ_REFW01000005.1"/>
</dbReference>
<dbReference type="PANTHER" id="PTHR39515">
    <property type="entry name" value="CONSERVED PROTEIN"/>
    <property type="match status" value="1"/>
</dbReference>
<dbReference type="GO" id="GO:0003700">
    <property type="term" value="F:DNA-binding transcription factor activity"/>
    <property type="evidence" value="ECO:0007669"/>
    <property type="project" value="InterPro"/>
</dbReference>
<dbReference type="InterPro" id="IPR036388">
    <property type="entry name" value="WH-like_DNA-bd_sf"/>
</dbReference>
<evidence type="ECO:0000313" key="2">
    <source>
        <dbReference type="EMBL" id="RMB57828.1"/>
    </source>
</evidence>
<feature type="domain" description="HTH marR-type" evidence="1">
    <location>
        <begin position="1"/>
        <end position="134"/>
    </location>
</feature>
<sequence>MDENAVGPLATSIEDFNSVFIRLPSQGQLSFSSLSVLHTLSRRGPSRLSDLVESEQIKQPALTAAAAKLERDGLITRHPDPADGRATLISLSSAGAAIVAQRRKGRVERLEQLVARLTSAEQAQLLSIGPVLDEVVRLSHTATLEEEE</sequence>
<dbReference type="PROSITE" id="PS50995">
    <property type="entry name" value="HTH_MARR_2"/>
    <property type="match status" value="1"/>
</dbReference>
<proteinExistence type="predicted"/>
<dbReference type="OrthoDB" id="3726624at2"/>
<dbReference type="SMART" id="SM00347">
    <property type="entry name" value="HTH_MARR"/>
    <property type="match status" value="1"/>
</dbReference>
<dbReference type="Proteomes" id="UP000275256">
    <property type="component" value="Unassembled WGS sequence"/>
</dbReference>
<name>A0A3M0FZI0_9ACTN</name>
<evidence type="ECO:0000259" key="1">
    <source>
        <dbReference type="PROSITE" id="PS50995"/>
    </source>
</evidence>
<comment type="caution">
    <text evidence="2">The sequence shown here is derived from an EMBL/GenBank/DDBJ whole genome shotgun (WGS) entry which is preliminary data.</text>
</comment>
<dbReference type="InterPro" id="IPR052526">
    <property type="entry name" value="HTH-type_Bedaq_tolerance"/>
</dbReference>
<evidence type="ECO:0000313" key="3">
    <source>
        <dbReference type="Proteomes" id="UP000275256"/>
    </source>
</evidence>
<dbReference type="Gene3D" id="1.10.10.10">
    <property type="entry name" value="Winged helix-like DNA-binding domain superfamily/Winged helix DNA-binding domain"/>
    <property type="match status" value="1"/>
</dbReference>
<reference evidence="2 3" key="1">
    <citation type="submission" date="2018-10" db="EMBL/GenBank/DDBJ databases">
        <title>Tessaracoccus antarcticuss sp. nov., isolated from sediment.</title>
        <authorList>
            <person name="Zhou L.Y."/>
            <person name="Du Z.J."/>
        </authorList>
    </citation>
    <scope>NUCLEOTIDE SEQUENCE [LARGE SCALE GENOMIC DNA]</scope>
    <source>
        <strain evidence="2 3">JDX10</strain>
    </source>
</reference>
<dbReference type="SUPFAM" id="SSF46785">
    <property type="entry name" value="Winged helix' DNA-binding domain"/>
    <property type="match status" value="1"/>
</dbReference>
<dbReference type="PANTHER" id="PTHR39515:SF2">
    <property type="entry name" value="HTH-TYPE TRANSCRIPTIONAL REGULATOR RV0880"/>
    <property type="match status" value="1"/>
</dbReference>
<organism evidence="2 3">
    <name type="scientific">Tessaracoccus antarcticus</name>
    <dbReference type="NCBI Taxonomy" id="2479848"/>
    <lineage>
        <taxon>Bacteria</taxon>
        <taxon>Bacillati</taxon>
        <taxon>Actinomycetota</taxon>
        <taxon>Actinomycetes</taxon>
        <taxon>Propionibacteriales</taxon>
        <taxon>Propionibacteriaceae</taxon>
        <taxon>Tessaracoccus</taxon>
    </lineage>
</organism>
<dbReference type="InterPro" id="IPR000835">
    <property type="entry name" value="HTH_MarR-typ"/>
</dbReference>
<accession>A0A3M0FZI0</accession>
<dbReference type="EMBL" id="REFW01000005">
    <property type="protein sequence ID" value="RMB57828.1"/>
    <property type="molecule type" value="Genomic_DNA"/>
</dbReference>
<dbReference type="InterPro" id="IPR036390">
    <property type="entry name" value="WH_DNA-bd_sf"/>
</dbReference>
<dbReference type="Pfam" id="PF01047">
    <property type="entry name" value="MarR"/>
    <property type="match status" value="1"/>
</dbReference>
<keyword evidence="3" id="KW-1185">Reference proteome</keyword>
<dbReference type="AlphaFoldDB" id="A0A3M0FZI0"/>
<gene>
    <name evidence="2" type="ORF">EAX62_15345</name>
</gene>
<protein>
    <submittedName>
        <fullName evidence="2">MarR family transcriptional regulator</fullName>
    </submittedName>
</protein>